<gene>
    <name evidence="1" type="ORF">EgrG_002044900</name>
</gene>
<reference evidence="3" key="3">
    <citation type="submission" date="2020-10" db="UniProtKB">
        <authorList>
            <consortium name="WormBaseParasite"/>
        </authorList>
    </citation>
    <scope>IDENTIFICATION</scope>
</reference>
<reference evidence="1 2" key="1">
    <citation type="journal article" date="2013" name="Nature">
        <title>The genomes of four tapeworm species reveal adaptations to parasitism.</title>
        <authorList>
            <person name="Tsai I.J."/>
            <person name="Zarowiecki M."/>
            <person name="Holroyd N."/>
            <person name="Garciarrubio A."/>
            <person name="Sanchez-Flores A."/>
            <person name="Brooks K.L."/>
            <person name="Tracey A."/>
            <person name="Bobes R.J."/>
            <person name="Fragoso G."/>
            <person name="Sciutto E."/>
            <person name="Aslett M."/>
            <person name="Beasley H."/>
            <person name="Bennett H.M."/>
            <person name="Cai J."/>
            <person name="Camicia F."/>
            <person name="Clark R."/>
            <person name="Cucher M."/>
            <person name="De Silva N."/>
            <person name="Day T.A."/>
            <person name="Deplazes P."/>
            <person name="Estrada K."/>
            <person name="Fernandez C."/>
            <person name="Holland P.W."/>
            <person name="Hou J."/>
            <person name="Hu S."/>
            <person name="Huckvale T."/>
            <person name="Hung S.S."/>
            <person name="Kamenetzky L."/>
            <person name="Keane J.A."/>
            <person name="Kiss F."/>
            <person name="Koziol U."/>
            <person name="Lambert O."/>
            <person name="Liu K."/>
            <person name="Luo X."/>
            <person name="Luo Y."/>
            <person name="Macchiaroli N."/>
            <person name="Nichol S."/>
            <person name="Paps J."/>
            <person name="Parkinson J."/>
            <person name="Pouchkina-Stantcheva N."/>
            <person name="Riddiford N."/>
            <person name="Rosenzvit M."/>
            <person name="Salinas G."/>
            <person name="Wasmuth J.D."/>
            <person name="Zamanian M."/>
            <person name="Zheng Y."/>
            <person name="Cai X."/>
            <person name="Soberon X."/>
            <person name="Olson P.D."/>
            <person name="Laclette J.P."/>
            <person name="Brehm K."/>
            <person name="Berriman M."/>
            <person name="Garciarrubio A."/>
            <person name="Bobes R.J."/>
            <person name="Fragoso G."/>
            <person name="Sanchez-Flores A."/>
            <person name="Estrada K."/>
            <person name="Cevallos M.A."/>
            <person name="Morett E."/>
            <person name="Gonzalez V."/>
            <person name="Portillo T."/>
            <person name="Ochoa-Leyva A."/>
            <person name="Jose M.V."/>
            <person name="Sciutto E."/>
            <person name="Landa A."/>
            <person name="Jimenez L."/>
            <person name="Valdes V."/>
            <person name="Carrero J.C."/>
            <person name="Larralde C."/>
            <person name="Morales-Montor J."/>
            <person name="Limon-Lason J."/>
            <person name="Soberon X."/>
            <person name="Laclette J.P."/>
        </authorList>
    </citation>
    <scope>NUCLEOTIDE SEQUENCE [LARGE SCALE GENOMIC DNA]</scope>
</reference>
<reference evidence="1" key="2">
    <citation type="submission" date="2014-06" db="EMBL/GenBank/DDBJ databases">
        <authorList>
            <person name="Aslett M."/>
        </authorList>
    </citation>
    <scope>NUCLEOTIDE SEQUENCE</scope>
</reference>
<dbReference type="Proteomes" id="UP000492820">
    <property type="component" value="Unassembled WGS sequence"/>
</dbReference>
<dbReference type="AlphaFoldDB" id="A0A068WZ06"/>
<evidence type="ECO:0000313" key="3">
    <source>
        <dbReference type="WBParaSite" id="EgrG_002044900"/>
    </source>
</evidence>
<sequence>MDSDGTVNVNSRSGDSHPYLFTPPPAIGLVNANSCLASAGNCRVCWLTFTTTLVLRLLTATRRSGDPCEQWTRLARRTPTVPWMLDQRLNSRVLLIN</sequence>
<organism evidence="1">
    <name type="scientific">Echinococcus granulosus</name>
    <name type="common">Hydatid tapeworm</name>
    <dbReference type="NCBI Taxonomy" id="6210"/>
    <lineage>
        <taxon>Eukaryota</taxon>
        <taxon>Metazoa</taxon>
        <taxon>Spiralia</taxon>
        <taxon>Lophotrochozoa</taxon>
        <taxon>Platyhelminthes</taxon>
        <taxon>Cestoda</taxon>
        <taxon>Eucestoda</taxon>
        <taxon>Cyclophyllidea</taxon>
        <taxon>Taeniidae</taxon>
        <taxon>Echinococcus</taxon>
        <taxon>Echinococcus granulosus group</taxon>
    </lineage>
</organism>
<proteinExistence type="predicted"/>
<accession>A0A068WZ06</accession>
<dbReference type="WBParaSite" id="EgrG_002044900">
    <property type="protein sequence ID" value="EgrG_002044900"/>
    <property type="gene ID" value="EgrG_002044900"/>
</dbReference>
<evidence type="ECO:0000313" key="2">
    <source>
        <dbReference type="Proteomes" id="UP000492820"/>
    </source>
</evidence>
<protein>
    <submittedName>
        <fullName evidence="1 3">Uncharacterized protein</fullName>
    </submittedName>
</protein>
<name>A0A068WZ06_ECHGR</name>
<dbReference type="EMBL" id="LK028593">
    <property type="protein sequence ID" value="CDS23749.1"/>
    <property type="molecule type" value="Genomic_DNA"/>
</dbReference>
<evidence type="ECO:0000313" key="1">
    <source>
        <dbReference type="EMBL" id="CDS23749.1"/>
    </source>
</evidence>